<comment type="caution">
    <text evidence="9">The sequence shown here is derived from an EMBL/GenBank/DDBJ whole genome shotgun (WGS) entry which is preliminary data.</text>
</comment>
<dbReference type="GO" id="GO:0005886">
    <property type="term" value="C:plasma membrane"/>
    <property type="evidence" value="ECO:0007669"/>
    <property type="project" value="UniProtKB-SubCell"/>
</dbReference>
<evidence type="ECO:0000259" key="8">
    <source>
        <dbReference type="PROSITE" id="PS50850"/>
    </source>
</evidence>
<feature type="transmembrane region" description="Helical" evidence="7">
    <location>
        <begin position="267"/>
        <end position="286"/>
    </location>
</feature>
<dbReference type="PANTHER" id="PTHR23517:SF2">
    <property type="entry name" value="MULTIDRUG RESISTANCE PROTEIN MDTH"/>
    <property type="match status" value="1"/>
</dbReference>
<evidence type="ECO:0000256" key="5">
    <source>
        <dbReference type="ARBA" id="ARBA00022989"/>
    </source>
</evidence>
<comment type="subcellular location">
    <subcellularLocation>
        <location evidence="1">Cell membrane</location>
        <topology evidence="1">Multi-pass membrane protein</topology>
    </subcellularLocation>
</comment>
<evidence type="ECO:0000256" key="7">
    <source>
        <dbReference type="SAM" id="Phobius"/>
    </source>
</evidence>
<keyword evidence="10" id="KW-1185">Reference proteome</keyword>
<evidence type="ECO:0000313" key="9">
    <source>
        <dbReference type="EMBL" id="GAD91199.1"/>
    </source>
</evidence>
<evidence type="ECO:0000256" key="4">
    <source>
        <dbReference type="ARBA" id="ARBA00022692"/>
    </source>
</evidence>
<keyword evidence="4 7" id="KW-0812">Transmembrane</keyword>
<evidence type="ECO:0000256" key="2">
    <source>
        <dbReference type="ARBA" id="ARBA00022448"/>
    </source>
</evidence>
<dbReference type="EMBL" id="BAUJ01000073">
    <property type="protein sequence ID" value="GAD91199.1"/>
    <property type="molecule type" value="Genomic_DNA"/>
</dbReference>
<reference evidence="9 10" key="1">
    <citation type="submission" date="2013-11" db="EMBL/GenBank/DDBJ databases">
        <title>Whole genome shotgun sequence of Vibrio halioticoli NBRC 102217.</title>
        <authorList>
            <person name="Isaki S."/>
            <person name="Kimura A."/>
            <person name="Ohji S."/>
            <person name="Hosoyama A."/>
            <person name="Fujita N."/>
            <person name="Hashimoto M."/>
            <person name="Hosoyama Y."/>
            <person name="Yamazoe A."/>
        </authorList>
    </citation>
    <scope>NUCLEOTIDE SEQUENCE [LARGE SCALE GENOMIC DNA]</scope>
    <source>
        <strain evidence="9 10">NBRC 102217</strain>
    </source>
</reference>
<keyword evidence="3" id="KW-1003">Cell membrane</keyword>
<evidence type="ECO:0000256" key="1">
    <source>
        <dbReference type="ARBA" id="ARBA00004651"/>
    </source>
</evidence>
<feature type="transmembrane region" description="Helical" evidence="7">
    <location>
        <begin position="361"/>
        <end position="380"/>
    </location>
</feature>
<dbReference type="InterPro" id="IPR011701">
    <property type="entry name" value="MFS"/>
</dbReference>
<feature type="transmembrane region" description="Helical" evidence="7">
    <location>
        <begin position="162"/>
        <end position="181"/>
    </location>
</feature>
<dbReference type="InterPro" id="IPR050171">
    <property type="entry name" value="MFS_Transporters"/>
</dbReference>
<organism evidence="9 10">
    <name type="scientific">Vibrio halioticoli NBRC 102217</name>
    <dbReference type="NCBI Taxonomy" id="1219072"/>
    <lineage>
        <taxon>Bacteria</taxon>
        <taxon>Pseudomonadati</taxon>
        <taxon>Pseudomonadota</taxon>
        <taxon>Gammaproteobacteria</taxon>
        <taxon>Vibrionales</taxon>
        <taxon>Vibrionaceae</taxon>
        <taxon>Vibrio</taxon>
    </lineage>
</organism>
<dbReference type="InterPro" id="IPR020846">
    <property type="entry name" value="MFS_dom"/>
</dbReference>
<dbReference type="Proteomes" id="UP000017800">
    <property type="component" value="Unassembled WGS sequence"/>
</dbReference>
<feature type="transmembrane region" description="Helical" evidence="7">
    <location>
        <begin position="325"/>
        <end position="349"/>
    </location>
</feature>
<feature type="transmembrane region" description="Helical" evidence="7">
    <location>
        <begin position="15"/>
        <end position="36"/>
    </location>
</feature>
<gene>
    <name evidence="9" type="ORF">VHA01S_073_00110</name>
</gene>
<protein>
    <recommendedName>
        <fullName evidence="8">Major facilitator superfamily (MFS) profile domain-containing protein</fullName>
    </recommendedName>
</protein>
<feature type="domain" description="Major facilitator superfamily (MFS) profile" evidence="8">
    <location>
        <begin position="1"/>
        <end position="383"/>
    </location>
</feature>
<feature type="transmembrane region" description="Helical" evidence="7">
    <location>
        <begin position="211"/>
        <end position="229"/>
    </location>
</feature>
<dbReference type="RefSeq" id="WP_023405491.1">
    <property type="nucleotide sequence ID" value="NZ_BAUJ01000073.1"/>
</dbReference>
<sequence>MLFTTLRQVTRTNQLNIACVAIISLGSYAIVPFLGVYTVQQLGLSVIEAGYLVALRYFVQRALSIFGGYISDRYGERLPILLGLSSRAISFMLLAFADDIYTMVLFVLLNGIGSSLFLPAVTKLLYKDSCEAQRIASLKMAAINIGGAVGPVIGLLALTEYFQQFCYANALVYLCLWGFYFKYCDKMKTNTKAFNWQEVLHFARSKNMAEVFLFKFLVCFMYANLEYALPLYFSEVFSPTYVTYLFIVNALLVILFHDVFINYTKQYSASLILVLFPLAYLGFYLMTYLSGLPVLLMFSLGIICFTLAEVSLFSRVEAMCADSSGDYLGIALGVVNIFGALGFGAANMLSGVVLSSFEYSTFLLGACALFCTVNAVMLLCQRRKILCMG</sequence>
<evidence type="ECO:0000313" key="10">
    <source>
        <dbReference type="Proteomes" id="UP000017800"/>
    </source>
</evidence>
<dbReference type="OrthoDB" id="3285778at2"/>
<dbReference type="Pfam" id="PF07690">
    <property type="entry name" value="MFS_1"/>
    <property type="match status" value="1"/>
</dbReference>
<dbReference type="SUPFAM" id="SSF103473">
    <property type="entry name" value="MFS general substrate transporter"/>
    <property type="match status" value="1"/>
</dbReference>
<evidence type="ECO:0000256" key="3">
    <source>
        <dbReference type="ARBA" id="ARBA00022475"/>
    </source>
</evidence>
<dbReference type="GO" id="GO:0022857">
    <property type="term" value="F:transmembrane transporter activity"/>
    <property type="evidence" value="ECO:0007669"/>
    <property type="project" value="InterPro"/>
</dbReference>
<dbReference type="PANTHER" id="PTHR23517">
    <property type="entry name" value="RESISTANCE PROTEIN MDTM, PUTATIVE-RELATED-RELATED"/>
    <property type="match status" value="1"/>
</dbReference>
<feature type="transmembrane region" description="Helical" evidence="7">
    <location>
        <begin position="241"/>
        <end position="260"/>
    </location>
</feature>
<feature type="transmembrane region" description="Helical" evidence="7">
    <location>
        <begin position="103"/>
        <end position="126"/>
    </location>
</feature>
<dbReference type="eggNOG" id="COG2814">
    <property type="taxonomic scope" value="Bacteria"/>
</dbReference>
<name>V5F680_9VIBR</name>
<accession>V5F680</accession>
<dbReference type="InterPro" id="IPR036259">
    <property type="entry name" value="MFS_trans_sf"/>
</dbReference>
<evidence type="ECO:0000256" key="6">
    <source>
        <dbReference type="ARBA" id="ARBA00023136"/>
    </source>
</evidence>
<dbReference type="Gene3D" id="1.20.1250.20">
    <property type="entry name" value="MFS general substrate transporter like domains"/>
    <property type="match status" value="2"/>
</dbReference>
<dbReference type="PROSITE" id="PS50850">
    <property type="entry name" value="MFS"/>
    <property type="match status" value="1"/>
</dbReference>
<feature type="transmembrane region" description="Helical" evidence="7">
    <location>
        <begin position="138"/>
        <end position="156"/>
    </location>
</feature>
<keyword evidence="5 7" id="KW-1133">Transmembrane helix</keyword>
<dbReference type="AlphaFoldDB" id="V5F680"/>
<keyword evidence="6 7" id="KW-0472">Membrane</keyword>
<keyword evidence="2" id="KW-0813">Transport</keyword>
<feature type="transmembrane region" description="Helical" evidence="7">
    <location>
        <begin position="292"/>
        <end position="313"/>
    </location>
</feature>
<proteinExistence type="predicted"/>